<comment type="subcellular location">
    <subcellularLocation>
        <location evidence="1">Cell membrane</location>
        <topology evidence="1">Multi-pass membrane protein</topology>
    </subcellularLocation>
</comment>
<accession>A0A1Q5PKC8</accession>
<dbReference type="PANTHER" id="PTHR42709">
    <property type="entry name" value="ALKALINE PHOSPHATASE LIKE PROTEIN"/>
    <property type="match status" value="1"/>
</dbReference>
<keyword evidence="11" id="KW-1185">Reference proteome</keyword>
<dbReference type="Pfam" id="PF09335">
    <property type="entry name" value="VTT_dom"/>
    <property type="match status" value="1"/>
</dbReference>
<feature type="transmembrane region" description="Helical" evidence="8">
    <location>
        <begin position="34"/>
        <end position="58"/>
    </location>
</feature>
<proteinExistence type="inferred from homology"/>
<dbReference type="PANTHER" id="PTHR42709:SF6">
    <property type="entry name" value="UNDECAPRENYL PHOSPHATE TRANSPORTER A"/>
    <property type="match status" value="1"/>
</dbReference>
<evidence type="ECO:0000256" key="8">
    <source>
        <dbReference type="SAM" id="Phobius"/>
    </source>
</evidence>
<dbReference type="GO" id="GO:0005886">
    <property type="term" value="C:plasma membrane"/>
    <property type="evidence" value="ECO:0007669"/>
    <property type="project" value="UniProtKB-SubCell"/>
</dbReference>
<reference evidence="10 11" key="1">
    <citation type="submission" date="2016-11" db="EMBL/GenBank/DDBJ databases">
        <title>Actinomyces gypaetusis sp. nov. isolated from the vulture Gypaetus barbatus in Qinghai Tibet Plateau China.</title>
        <authorList>
            <person name="Meng X."/>
        </authorList>
    </citation>
    <scope>NUCLEOTIDE SEQUENCE [LARGE SCALE GENOMIC DNA]</scope>
    <source>
        <strain evidence="10 11">VUL4_2</strain>
    </source>
</reference>
<dbReference type="AlphaFoldDB" id="A0A1Q5PKC8"/>
<evidence type="ECO:0000313" key="10">
    <source>
        <dbReference type="EMBL" id="OKL46676.1"/>
    </source>
</evidence>
<feature type="domain" description="VTT" evidence="9">
    <location>
        <begin position="87"/>
        <end position="201"/>
    </location>
</feature>
<evidence type="ECO:0000256" key="5">
    <source>
        <dbReference type="ARBA" id="ARBA00022989"/>
    </source>
</evidence>
<keyword evidence="4 8" id="KW-0812">Transmembrane</keyword>
<feature type="transmembrane region" description="Helical" evidence="8">
    <location>
        <begin position="92"/>
        <end position="113"/>
    </location>
</feature>
<evidence type="ECO:0000256" key="4">
    <source>
        <dbReference type="ARBA" id="ARBA00022692"/>
    </source>
</evidence>
<sequence>MEAEESEADEPEVEGEWWEDPSIPWNREPTRADYLCLIAMTVSGLISLGLMPLRAYLLGSPDRVPWLVALVGSQTGSIGLSSLWAEGMVSNTVLILSMISGALMIIKFDWIYWWAGKLWGRGLIESWANRSKRAQRGYATAERWAKKMGIWGIFIAYIPIPLPLRPVIFILSGMEGMRLRTFLLVDYLASLLWLIPYFGLGVALGKPAIRFFEMYAKVANYVVIGLVVLIIVMAFRNSKTQKIQVPQEVKDQIRR</sequence>
<feature type="region of interest" description="Disordered" evidence="7">
    <location>
        <begin position="1"/>
        <end position="22"/>
    </location>
</feature>
<evidence type="ECO:0000313" key="11">
    <source>
        <dbReference type="Proteomes" id="UP000186785"/>
    </source>
</evidence>
<evidence type="ECO:0000259" key="9">
    <source>
        <dbReference type="Pfam" id="PF09335"/>
    </source>
</evidence>
<comment type="caution">
    <text evidence="10">The sequence shown here is derived from an EMBL/GenBank/DDBJ whole genome shotgun (WGS) entry which is preliminary data.</text>
</comment>
<evidence type="ECO:0000256" key="6">
    <source>
        <dbReference type="ARBA" id="ARBA00023136"/>
    </source>
</evidence>
<feature type="transmembrane region" description="Helical" evidence="8">
    <location>
        <begin position="150"/>
        <end position="171"/>
    </location>
</feature>
<feature type="transmembrane region" description="Helical" evidence="8">
    <location>
        <begin position="64"/>
        <end position="85"/>
    </location>
</feature>
<keyword evidence="6 8" id="KW-0472">Membrane</keyword>
<feature type="transmembrane region" description="Helical" evidence="8">
    <location>
        <begin position="218"/>
        <end position="235"/>
    </location>
</feature>
<dbReference type="InterPro" id="IPR032816">
    <property type="entry name" value="VTT_dom"/>
</dbReference>
<comment type="similarity">
    <text evidence="2">Belongs to the DedA family.</text>
</comment>
<keyword evidence="5 8" id="KW-1133">Transmembrane helix</keyword>
<gene>
    <name evidence="10" type="ORF">BSR29_07040</name>
</gene>
<dbReference type="Proteomes" id="UP000186785">
    <property type="component" value="Unassembled WGS sequence"/>
</dbReference>
<feature type="transmembrane region" description="Helical" evidence="8">
    <location>
        <begin position="183"/>
        <end position="206"/>
    </location>
</feature>
<keyword evidence="3" id="KW-1003">Cell membrane</keyword>
<evidence type="ECO:0000256" key="7">
    <source>
        <dbReference type="SAM" id="MobiDB-lite"/>
    </source>
</evidence>
<dbReference type="InterPro" id="IPR051311">
    <property type="entry name" value="DedA_domain"/>
</dbReference>
<feature type="compositionally biased region" description="Acidic residues" evidence="7">
    <location>
        <begin position="1"/>
        <end position="19"/>
    </location>
</feature>
<protein>
    <recommendedName>
        <fullName evidence="9">VTT domain-containing protein</fullName>
    </recommendedName>
</protein>
<evidence type="ECO:0000256" key="1">
    <source>
        <dbReference type="ARBA" id="ARBA00004651"/>
    </source>
</evidence>
<evidence type="ECO:0000256" key="3">
    <source>
        <dbReference type="ARBA" id="ARBA00022475"/>
    </source>
</evidence>
<dbReference type="STRING" id="1921764.BSR28_05250"/>
<evidence type="ECO:0000256" key="2">
    <source>
        <dbReference type="ARBA" id="ARBA00010792"/>
    </source>
</evidence>
<dbReference type="EMBL" id="MQSV01000005">
    <property type="protein sequence ID" value="OKL46676.1"/>
    <property type="molecule type" value="Genomic_DNA"/>
</dbReference>
<name>A0A1Q5PKC8_9ACTO</name>
<organism evidence="10 11">
    <name type="scientific">Boudabousia liubingyangii</name>
    <dbReference type="NCBI Taxonomy" id="1921764"/>
    <lineage>
        <taxon>Bacteria</taxon>
        <taxon>Bacillati</taxon>
        <taxon>Actinomycetota</taxon>
        <taxon>Actinomycetes</taxon>
        <taxon>Actinomycetales</taxon>
        <taxon>Actinomycetaceae</taxon>
        <taxon>Boudabousia</taxon>
    </lineage>
</organism>